<dbReference type="OMA" id="DHCHEHG"/>
<organism evidence="1 4">
    <name type="scientific">Streptomyces avermitilis</name>
    <dbReference type="NCBI Taxonomy" id="33903"/>
    <lineage>
        <taxon>Bacteria</taxon>
        <taxon>Bacillati</taxon>
        <taxon>Actinomycetota</taxon>
        <taxon>Actinomycetes</taxon>
        <taxon>Kitasatosporales</taxon>
        <taxon>Streptomycetaceae</taxon>
        <taxon>Streptomyces</taxon>
    </lineage>
</organism>
<evidence type="ECO:0000313" key="4">
    <source>
        <dbReference type="Proteomes" id="UP000302139"/>
    </source>
</evidence>
<reference evidence="2 3" key="1">
    <citation type="submission" date="2019-04" db="EMBL/GenBank/DDBJ databases">
        <title>Draft genome sequences of Streptomyces avermitilis ATCC 31267.</title>
        <authorList>
            <person name="Komaki H."/>
            <person name="Tamura T."/>
            <person name="Hosoyama A."/>
        </authorList>
    </citation>
    <scope>NUCLEOTIDE SEQUENCE [LARGE SCALE GENOMIC DNA]</scope>
    <source>
        <strain evidence="2 3">ATCC 31267</strain>
    </source>
</reference>
<dbReference type="Proteomes" id="UP000299211">
    <property type="component" value="Unassembled WGS sequence"/>
</dbReference>
<dbReference type="Pfam" id="PF02945">
    <property type="entry name" value="Endonuclease_7"/>
    <property type="match status" value="1"/>
</dbReference>
<dbReference type="InterPro" id="IPR038563">
    <property type="entry name" value="Endonuclease_7_sf"/>
</dbReference>
<name>A0A4D4MER7_STRAX</name>
<evidence type="ECO:0000313" key="1">
    <source>
        <dbReference type="EMBL" id="GDY70468.1"/>
    </source>
</evidence>
<reference evidence="1 4" key="2">
    <citation type="submission" date="2019-04" db="EMBL/GenBank/DDBJ databases">
        <title>Draft genome sequences of Streptomyces avermitilis NBRC 14893.</title>
        <authorList>
            <person name="Komaki H."/>
            <person name="Tamura T."/>
            <person name="Hosoyama A."/>
        </authorList>
    </citation>
    <scope>NUCLEOTIDE SEQUENCE [LARGE SCALE GENOMIC DNA]</scope>
    <source>
        <strain evidence="1 4">NBRC 14893</strain>
    </source>
</reference>
<evidence type="ECO:0000313" key="3">
    <source>
        <dbReference type="Proteomes" id="UP000299211"/>
    </source>
</evidence>
<dbReference type="Proteomes" id="UP000302139">
    <property type="component" value="Unassembled WGS sequence"/>
</dbReference>
<gene>
    <name evidence="1" type="ORF">SAV14893_098610</name>
    <name evidence="2" type="ORF">SAV31267_102680</name>
</gene>
<dbReference type="EMBL" id="BJHX01000005">
    <property type="protein sequence ID" value="GDY70468.1"/>
    <property type="molecule type" value="Genomic_DNA"/>
</dbReference>
<dbReference type="InterPro" id="IPR044925">
    <property type="entry name" value="His-Me_finger_sf"/>
</dbReference>
<accession>A0A4D4MER7</accession>
<sequence length="426" mass="49018">MAAVTIRFMPISREYARSLFADLTQSATVPLDPDELLHMPGLAQHGHVFFGDIAVRCYKHKARWMYDERDIRRAGQAFAELRLDLDDVVDVQLPAYRDFGQSDPEEWQRVDWRRRLVSWMFGLARHKAHDGIPYDEWNDAWQRVGANGLPGDLTWEEFVAASSRYRHSQNMAGTRPLELLTWSGKRWLLPRAYIELLDRWAQREEELVNRARVCSSCGAQGPYWDGWRTSTSKGYVTRCPPCSGAAFRPYTGQLRGVQYESPRRRSTRADDYLCRLCKKRQASAWDHCHEHGHVRGPLCGSCNTREGKATPYYFLQLEGGTLHLLECRGCLEQRTLPRRFHLDVVRAHLEQTERHGRCRRQPYARELEHTHGVHRFQLECSGWHAVSNWTKDVTASEVTALVRAYVDAALTAQESQPPPGTATDAG</sequence>
<dbReference type="AlphaFoldDB" id="A0A4D4MER7"/>
<dbReference type="Gene3D" id="3.40.1800.10">
    <property type="entry name" value="His-Me finger endonucleases"/>
    <property type="match status" value="1"/>
</dbReference>
<evidence type="ECO:0008006" key="5">
    <source>
        <dbReference type="Google" id="ProtNLM"/>
    </source>
</evidence>
<dbReference type="SUPFAM" id="SSF54060">
    <property type="entry name" value="His-Me finger endonucleases"/>
    <property type="match status" value="1"/>
</dbReference>
<proteinExistence type="predicted"/>
<evidence type="ECO:0000313" key="2">
    <source>
        <dbReference type="EMBL" id="GDY80783.1"/>
    </source>
</evidence>
<dbReference type="EMBL" id="BJHY01000004">
    <property type="protein sequence ID" value="GDY80783.1"/>
    <property type="molecule type" value="Genomic_DNA"/>
</dbReference>
<comment type="caution">
    <text evidence="1">The sequence shown here is derived from an EMBL/GenBank/DDBJ whole genome shotgun (WGS) entry which is preliminary data.</text>
</comment>
<dbReference type="InterPro" id="IPR004211">
    <property type="entry name" value="Endonuclease_7"/>
</dbReference>
<protein>
    <recommendedName>
        <fullName evidence="5">Endonuclease VII</fullName>
    </recommendedName>
</protein>